<reference evidence="1" key="1">
    <citation type="submission" date="2024-05" db="EMBL/GenBank/DDBJ databases">
        <title>Isolation and characterization of Sporomusa carbonis sp. nov., a carboxydotrophic hydrogenogen in the genus of Sporomusa isolated from a charcoal burning pile.</title>
        <authorList>
            <person name="Boeer T."/>
            <person name="Rosenbaum F."/>
            <person name="Eysell L."/>
            <person name="Mueller V."/>
            <person name="Daniel R."/>
            <person name="Poehlein A."/>
        </authorList>
    </citation>
    <scope>NUCLEOTIDE SEQUENCE [LARGE SCALE GENOMIC DNA]</scope>
    <source>
        <strain evidence="1">DSM 10669</strain>
    </source>
</reference>
<sequence>MKHSSCLCFLQAVYLNGVELAADQYAFTETGSIDVFEVTEDSVVTVDLAE</sequence>
<protein>
    <submittedName>
        <fullName evidence="1">Uncharacterized protein</fullName>
    </submittedName>
</protein>
<keyword evidence="2" id="KW-1185">Reference proteome</keyword>
<evidence type="ECO:0000313" key="2">
    <source>
        <dbReference type="Proteomes" id="UP000216752"/>
    </source>
</evidence>
<organism evidence="1 2">
    <name type="scientific">Sporomusa silvacetica DSM 10669</name>
    <dbReference type="NCBI Taxonomy" id="1123289"/>
    <lineage>
        <taxon>Bacteria</taxon>
        <taxon>Bacillati</taxon>
        <taxon>Bacillota</taxon>
        <taxon>Negativicutes</taxon>
        <taxon>Selenomonadales</taxon>
        <taxon>Sporomusaceae</taxon>
        <taxon>Sporomusa</taxon>
    </lineage>
</organism>
<name>A0ABZ3IGS5_9FIRM</name>
<evidence type="ECO:0000313" key="1">
    <source>
        <dbReference type="EMBL" id="XFO64892.1"/>
    </source>
</evidence>
<proteinExistence type="predicted"/>
<dbReference type="Proteomes" id="UP000216752">
    <property type="component" value="Chromosome"/>
</dbReference>
<accession>A0ABZ3IGS5</accession>
<gene>
    <name evidence="1" type="ORF">SPSIL_010010</name>
</gene>
<dbReference type="EMBL" id="CP155573">
    <property type="protein sequence ID" value="XFO64892.1"/>
    <property type="molecule type" value="Genomic_DNA"/>
</dbReference>
<dbReference type="RefSeq" id="WP_169717983.1">
    <property type="nucleotide sequence ID" value="NZ_CP155573.1"/>
</dbReference>